<dbReference type="InterPro" id="IPR025314">
    <property type="entry name" value="DUF4219"/>
</dbReference>
<dbReference type="PROSITE" id="PS50297">
    <property type="entry name" value="ANK_REP_REGION"/>
    <property type="match status" value="1"/>
</dbReference>
<protein>
    <recommendedName>
        <fullName evidence="2">DUF4219 domain-containing protein</fullName>
    </recommendedName>
</protein>
<dbReference type="EMBL" id="QGNW01002345">
    <property type="protein sequence ID" value="RVW20703.1"/>
    <property type="molecule type" value="Genomic_DNA"/>
</dbReference>
<dbReference type="PANTHER" id="PTHR24121">
    <property type="entry name" value="NO MECHANORECEPTOR POTENTIAL C, ISOFORM D-RELATED"/>
    <property type="match status" value="1"/>
</dbReference>
<evidence type="ECO:0000313" key="3">
    <source>
        <dbReference type="EMBL" id="RVW20703.1"/>
    </source>
</evidence>
<feature type="domain" description="DUF4219" evidence="2">
    <location>
        <begin position="19"/>
        <end position="40"/>
    </location>
</feature>
<dbReference type="FunFam" id="1.25.40.20:FF:000601">
    <property type="entry name" value="Uncharacterized protein"/>
    <property type="match status" value="1"/>
</dbReference>
<name>A0A438CBS9_VITVI</name>
<dbReference type="SUPFAM" id="SSF48403">
    <property type="entry name" value="Ankyrin repeat"/>
    <property type="match status" value="1"/>
</dbReference>
<keyword evidence="1" id="KW-0040">ANK repeat</keyword>
<evidence type="ECO:0000313" key="4">
    <source>
        <dbReference type="Proteomes" id="UP000288805"/>
    </source>
</evidence>
<feature type="repeat" description="ANK" evidence="1">
    <location>
        <begin position="115"/>
        <end position="138"/>
    </location>
</feature>
<proteinExistence type="predicted"/>
<dbReference type="Gene3D" id="1.25.40.20">
    <property type="entry name" value="Ankyrin repeat-containing domain"/>
    <property type="match status" value="1"/>
</dbReference>
<dbReference type="InterPro" id="IPR002110">
    <property type="entry name" value="Ankyrin_rpt"/>
</dbReference>
<reference evidence="3 4" key="1">
    <citation type="journal article" date="2018" name="PLoS Genet.">
        <title>Population sequencing reveals clonal diversity and ancestral inbreeding in the grapevine cultivar Chardonnay.</title>
        <authorList>
            <person name="Roach M.J."/>
            <person name="Johnson D.L."/>
            <person name="Bohlmann J."/>
            <person name="van Vuuren H.J."/>
            <person name="Jones S.J."/>
            <person name="Pretorius I.S."/>
            <person name="Schmidt S.A."/>
            <person name="Borneman A.R."/>
        </authorList>
    </citation>
    <scope>NUCLEOTIDE SEQUENCE [LARGE SCALE GENOMIC DNA]</scope>
    <source>
        <strain evidence="4">cv. Chardonnay</strain>
        <tissue evidence="3">Leaf</tissue>
    </source>
</reference>
<dbReference type="Pfam" id="PF12796">
    <property type="entry name" value="Ank_2"/>
    <property type="match status" value="1"/>
</dbReference>
<dbReference type="SMART" id="SM00248">
    <property type="entry name" value="ANK"/>
    <property type="match status" value="4"/>
</dbReference>
<dbReference type="AlphaFoldDB" id="A0A438CBS9"/>
<organism evidence="3 4">
    <name type="scientific">Vitis vinifera</name>
    <name type="common">Grape</name>
    <dbReference type="NCBI Taxonomy" id="29760"/>
    <lineage>
        <taxon>Eukaryota</taxon>
        <taxon>Viridiplantae</taxon>
        <taxon>Streptophyta</taxon>
        <taxon>Embryophyta</taxon>
        <taxon>Tracheophyta</taxon>
        <taxon>Spermatophyta</taxon>
        <taxon>Magnoliopsida</taxon>
        <taxon>eudicotyledons</taxon>
        <taxon>Gunneridae</taxon>
        <taxon>Pentapetalae</taxon>
        <taxon>rosids</taxon>
        <taxon>Vitales</taxon>
        <taxon>Vitaceae</taxon>
        <taxon>Viteae</taxon>
        <taxon>Vitis</taxon>
    </lineage>
</organism>
<dbReference type="Pfam" id="PF13961">
    <property type="entry name" value="DUF4219"/>
    <property type="match status" value="1"/>
</dbReference>
<evidence type="ECO:0000259" key="2">
    <source>
        <dbReference type="Pfam" id="PF13961"/>
    </source>
</evidence>
<sequence>MAAGSVAPNTIVPEALREGNYENWRTCIKRYLVAQDLWEVGILNSQGSLDFLAKMHNPSLSRGVSSHNISKQSSENTSYYQYESLIKALEHGNWYVIETLIRACPDILREKISSTGQTALHIATQSGNVKIVEKLVEKMDKEDLELKEELAQFTPLALACLDGFIEIAQCMIHKNPRLVCIVNEDGNLPVLLAAMRGKKDMTRFLYSVTPSEELAPEKGPNGATLVNTCIVKQMLDIALDILERYPRLAISSGKDNFTPIYVLAQMPRLFPSGGRLWFWQRWIYYCTNVRLRRAHDQIPTYIGENSSQQSRQSDNIIVNVKGISEMVVGLTQLKEGALA</sequence>
<accession>A0A438CBS9</accession>
<dbReference type="PROSITE" id="PS50088">
    <property type="entry name" value="ANK_REPEAT"/>
    <property type="match status" value="1"/>
</dbReference>
<gene>
    <name evidence="3" type="ORF">CK203_115560</name>
</gene>
<evidence type="ECO:0000256" key="1">
    <source>
        <dbReference type="PROSITE-ProRule" id="PRU00023"/>
    </source>
</evidence>
<dbReference type="PANTHER" id="PTHR24121:SF21">
    <property type="entry name" value="ANKYRIN REPEAT FAMILY PROTEIN"/>
    <property type="match status" value="1"/>
</dbReference>
<dbReference type="Proteomes" id="UP000288805">
    <property type="component" value="Unassembled WGS sequence"/>
</dbReference>
<comment type="caution">
    <text evidence="3">The sequence shown here is derived from an EMBL/GenBank/DDBJ whole genome shotgun (WGS) entry which is preliminary data.</text>
</comment>
<dbReference type="InterPro" id="IPR036770">
    <property type="entry name" value="Ankyrin_rpt-contain_sf"/>
</dbReference>